<evidence type="ECO:0000313" key="2">
    <source>
        <dbReference type="Proteomes" id="UP000064967"/>
    </source>
</evidence>
<reference evidence="1 2" key="1">
    <citation type="submission" date="2015-08" db="EMBL/GenBank/DDBJ databases">
        <authorList>
            <person name="Babu N.S."/>
            <person name="Beckwith C.J."/>
            <person name="Beseler K.G."/>
            <person name="Brison A."/>
            <person name="Carone J.V."/>
            <person name="Caskin T.P."/>
            <person name="Diamond M."/>
            <person name="Durham M.E."/>
            <person name="Foxe J.M."/>
            <person name="Go M."/>
            <person name="Henderson B.A."/>
            <person name="Jones I.B."/>
            <person name="McGettigan J.A."/>
            <person name="Micheletti S.J."/>
            <person name="Nasrallah M.E."/>
            <person name="Ortiz D."/>
            <person name="Piller C.R."/>
            <person name="Privatt S.R."/>
            <person name="Schneider S.L."/>
            <person name="Sharp S."/>
            <person name="Smith T.C."/>
            <person name="Stanton J.D."/>
            <person name="Ullery H.E."/>
            <person name="Wilson R.J."/>
            <person name="Serrano M.G."/>
            <person name="Buck G."/>
            <person name="Lee V."/>
            <person name="Wang Y."/>
            <person name="Carvalho R."/>
            <person name="Voegtly L."/>
            <person name="Shi R."/>
            <person name="Duckworth R."/>
            <person name="Johnson A."/>
            <person name="Loviza R."/>
            <person name="Walstead R."/>
            <person name="Shah Z."/>
            <person name="Kiflezghi M."/>
            <person name="Wade K."/>
            <person name="Ball S.L."/>
            <person name="Bradley K.W."/>
            <person name="Asai D.J."/>
            <person name="Bowman C.A."/>
            <person name="Russell D.A."/>
            <person name="Pope W.H."/>
            <person name="Jacobs-Sera D."/>
            <person name="Hendrix R.W."/>
            <person name="Hatfull G.F."/>
        </authorList>
    </citation>
    <scope>NUCLEOTIDE SEQUENCE [LARGE SCALE GENOMIC DNA]</scope>
    <source>
        <strain evidence="1 2">DSM 27648</strain>
    </source>
</reference>
<evidence type="ECO:0000313" key="1">
    <source>
        <dbReference type="EMBL" id="AKU93499.1"/>
    </source>
</evidence>
<keyword evidence="2" id="KW-1185">Reference proteome</keyword>
<dbReference type="KEGG" id="llu:AKJ09_00163"/>
<dbReference type="EMBL" id="CP012333">
    <property type="protein sequence ID" value="AKU93499.1"/>
    <property type="molecule type" value="Genomic_DNA"/>
</dbReference>
<protein>
    <submittedName>
        <fullName evidence="1">Uncharacterized protein</fullName>
    </submittedName>
</protein>
<sequence length="346" mass="38168">MRFSFAEVQEAMARLAARAEAVEIHRFESDSRDQLVSELLPTLAKLMQDARSLVADVQSVCEERIHRTRGPGISVVDGRLPTIPLGADVPVDSTRPSWSVEAVADIAYLAGLELRQGSERLEGLTTVGSADLLLSELDTARRRVGKVLRSLDHALDQAGLATSKLDSAAELDTSLAVRRAYGRLRHDMKAIGTPKEETLASQLRAVGVALATVVGWKGYTSIRIRDRLRIRELQGRLLEWFREGREPTAGLRLFQDVDTFVQILADVSKRQELKQHDTRLVESAWRTLASVDGVIPAHLRSALDPLRGLDAELDALLESPHRDQVDPWKATLARLLQSLCGATVTP</sequence>
<proteinExistence type="predicted"/>
<accession>A0A0K1PK62</accession>
<organism evidence="1 2">
    <name type="scientific">Labilithrix luteola</name>
    <dbReference type="NCBI Taxonomy" id="1391654"/>
    <lineage>
        <taxon>Bacteria</taxon>
        <taxon>Pseudomonadati</taxon>
        <taxon>Myxococcota</taxon>
        <taxon>Polyangia</taxon>
        <taxon>Polyangiales</taxon>
        <taxon>Labilitrichaceae</taxon>
        <taxon>Labilithrix</taxon>
    </lineage>
</organism>
<gene>
    <name evidence="1" type="ORF">AKJ09_00163</name>
</gene>
<dbReference type="AlphaFoldDB" id="A0A0K1PK62"/>
<dbReference type="RefSeq" id="WP_146645123.1">
    <property type="nucleotide sequence ID" value="NZ_CP012333.1"/>
</dbReference>
<dbReference type="OrthoDB" id="9902477at2"/>
<name>A0A0K1PK62_9BACT</name>
<dbReference type="Proteomes" id="UP000064967">
    <property type="component" value="Chromosome"/>
</dbReference>
<dbReference type="STRING" id="1391654.AKJ09_00163"/>